<dbReference type="OrthoDB" id="5428863at2759"/>
<evidence type="ECO:0000313" key="2">
    <source>
        <dbReference type="EMBL" id="KAF2141140.1"/>
    </source>
</evidence>
<reference evidence="2" key="1">
    <citation type="journal article" date="2020" name="Stud. Mycol.">
        <title>101 Dothideomycetes genomes: a test case for predicting lifestyles and emergence of pathogens.</title>
        <authorList>
            <person name="Haridas S."/>
            <person name="Albert R."/>
            <person name="Binder M."/>
            <person name="Bloem J."/>
            <person name="Labutti K."/>
            <person name="Salamov A."/>
            <person name="Andreopoulos B."/>
            <person name="Baker S."/>
            <person name="Barry K."/>
            <person name="Bills G."/>
            <person name="Bluhm B."/>
            <person name="Cannon C."/>
            <person name="Castanera R."/>
            <person name="Culley D."/>
            <person name="Daum C."/>
            <person name="Ezra D."/>
            <person name="Gonzalez J."/>
            <person name="Henrissat B."/>
            <person name="Kuo A."/>
            <person name="Liang C."/>
            <person name="Lipzen A."/>
            <person name="Lutzoni F."/>
            <person name="Magnuson J."/>
            <person name="Mondo S."/>
            <person name="Nolan M."/>
            <person name="Ohm R."/>
            <person name="Pangilinan J."/>
            <person name="Park H.-J."/>
            <person name="Ramirez L."/>
            <person name="Alfaro M."/>
            <person name="Sun H."/>
            <person name="Tritt A."/>
            <person name="Yoshinaga Y."/>
            <person name="Zwiers L.-H."/>
            <person name="Turgeon B."/>
            <person name="Goodwin S."/>
            <person name="Spatafora J."/>
            <person name="Crous P."/>
            <person name="Grigoriev I."/>
        </authorList>
    </citation>
    <scope>NUCLEOTIDE SEQUENCE</scope>
    <source>
        <strain evidence="2">CBS 121167</strain>
    </source>
</reference>
<keyword evidence="3" id="KW-1185">Reference proteome</keyword>
<accession>A0A6A6BAL8</accession>
<name>A0A6A6BAL8_9PEZI</name>
<organism evidence="2 3">
    <name type="scientific">Aplosporella prunicola CBS 121167</name>
    <dbReference type="NCBI Taxonomy" id="1176127"/>
    <lineage>
        <taxon>Eukaryota</taxon>
        <taxon>Fungi</taxon>
        <taxon>Dikarya</taxon>
        <taxon>Ascomycota</taxon>
        <taxon>Pezizomycotina</taxon>
        <taxon>Dothideomycetes</taxon>
        <taxon>Dothideomycetes incertae sedis</taxon>
        <taxon>Botryosphaeriales</taxon>
        <taxon>Aplosporellaceae</taxon>
        <taxon>Aplosporella</taxon>
    </lineage>
</organism>
<sequence length="653" mass="74697">MTCETCLSLDSKIYNNLSEDIDLGTIDELRKKSRTCSSCLGIAKRAAPPSGGSLAAQVVLSRQSNTGEPLLLASEQNRSIRGLGYFLRKDDKEDRAELLDRKWIDLSRIQQWLAFCDTLHEGHCHHFPPDNTIESLEKLRLLDVEKGCLVTCPGNVKYFALSYVWGRSADAVEARKENLEALKQAGTLSPDTDANYHILNMDSVYANSYCTIVAADGKHADHGLPGVGAGSAPRWCLQSVIRFPQSTLVSKTEEFSQGTPHGRRGWTFQEIYLARRCLLFSRDSVFWKCQRSSWREDTRSNPEDTNTEENQRDKWSLRFDAWPNLRHWTDLVDAYNYRDLTYPEDAQSAFTGIENVLQRSVPGGFLYGLPEFFFDYALLWQPRFSMERRARENGCALPSWSWLGWKGRVDMDFCIPDDFVRQRPPWGTLCKLEPVAEWTHLGPLPDLHRIIRNDYSVWRAKAGTSTVPTDKWIESKDGQKTFYTTSQVPALEFAYPWPSVAEMPPVQELRTWPARLRLRSTRAFFMISEVIPNLGKNPDLATTVKLADKSQGKWAGLLHLNIRLGDAHIAPVGQECELIALSSGRVLSWEDGRDYRFEELNWPETGRDKCRYAFYNVLCVRWEGGHVLREALGRVEMAVWHEQALEEVDVELW</sequence>
<evidence type="ECO:0000313" key="3">
    <source>
        <dbReference type="Proteomes" id="UP000799438"/>
    </source>
</evidence>
<dbReference type="AlphaFoldDB" id="A0A6A6BAL8"/>
<dbReference type="Pfam" id="PF06985">
    <property type="entry name" value="HET"/>
    <property type="match status" value="1"/>
</dbReference>
<evidence type="ECO:0000259" key="1">
    <source>
        <dbReference type="Pfam" id="PF06985"/>
    </source>
</evidence>
<proteinExistence type="predicted"/>
<dbReference type="Proteomes" id="UP000799438">
    <property type="component" value="Unassembled WGS sequence"/>
</dbReference>
<dbReference type="PANTHER" id="PTHR33112:SF1">
    <property type="entry name" value="HETEROKARYON INCOMPATIBILITY DOMAIN-CONTAINING PROTEIN"/>
    <property type="match status" value="1"/>
</dbReference>
<dbReference type="PANTHER" id="PTHR33112">
    <property type="entry name" value="DOMAIN PROTEIN, PUTATIVE-RELATED"/>
    <property type="match status" value="1"/>
</dbReference>
<dbReference type="EMBL" id="ML995488">
    <property type="protein sequence ID" value="KAF2141140.1"/>
    <property type="molecule type" value="Genomic_DNA"/>
</dbReference>
<dbReference type="GeneID" id="54302701"/>
<dbReference type="RefSeq" id="XP_033396853.1">
    <property type="nucleotide sequence ID" value="XM_033545202.1"/>
</dbReference>
<gene>
    <name evidence="2" type="ORF">K452DRAFT_334664</name>
</gene>
<protein>
    <recommendedName>
        <fullName evidence="1">Heterokaryon incompatibility domain-containing protein</fullName>
    </recommendedName>
</protein>
<dbReference type="InterPro" id="IPR010730">
    <property type="entry name" value="HET"/>
</dbReference>
<feature type="domain" description="Heterokaryon incompatibility" evidence="1">
    <location>
        <begin position="191"/>
        <end position="270"/>
    </location>
</feature>